<evidence type="ECO:0000256" key="1">
    <source>
        <dbReference type="SAM" id="Phobius"/>
    </source>
</evidence>
<keyword evidence="1" id="KW-0472">Membrane</keyword>
<organism evidence="2 3">
    <name type="scientific">Acinetobacter wuhouensis</name>
    <dbReference type="NCBI Taxonomy" id="1879050"/>
    <lineage>
        <taxon>Bacteria</taxon>
        <taxon>Pseudomonadati</taxon>
        <taxon>Pseudomonadota</taxon>
        <taxon>Gammaproteobacteria</taxon>
        <taxon>Moraxellales</taxon>
        <taxon>Moraxellaceae</taxon>
        <taxon>Acinetobacter</taxon>
    </lineage>
</organism>
<proteinExistence type="predicted"/>
<evidence type="ECO:0000313" key="2">
    <source>
        <dbReference type="EMBL" id="AYO52920.1"/>
    </source>
</evidence>
<feature type="transmembrane region" description="Helical" evidence="1">
    <location>
        <begin position="79"/>
        <end position="101"/>
    </location>
</feature>
<evidence type="ECO:0000313" key="3">
    <source>
        <dbReference type="Proteomes" id="UP000279962"/>
    </source>
</evidence>
<dbReference type="Proteomes" id="UP000279962">
    <property type="component" value="Chromosome"/>
</dbReference>
<feature type="transmembrane region" description="Helical" evidence="1">
    <location>
        <begin position="12"/>
        <end position="32"/>
    </location>
</feature>
<reference evidence="2 3" key="1">
    <citation type="submission" date="2018-10" db="EMBL/GenBank/DDBJ databases">
        <title>The complete genome of Acinetobacter wuhouensis strain WCHAW010062.</title>
        <authorList>
            <person name="Hu Y."/>
            <person name="Long H."/>
            <person name="Feng Y."/>
            <person name="Zong Z."/>
        </authorList>
    </citation>
    <scope>NUCLEOTIDE SEQUENCE [LARGE SCALE GENOMIC DNA]</scope>
    <source>
        <strain evidence="2 3">WCHAW010062</strain>
    </source>
</reference>
<sequence>MKELLIDMLPLLMLLCFLSAMIIFCFVDYHLYKYLREKNVVLGYWDYMGYVWGQQGQKKYKIIWDKTVNHHLHLRKAKVFILLYWGLMIAGVLLLVLTLWMSR</sequence>
<accession>A0A3G2SYD5</accession>
<gene>
    <name evidence="2" type="ORF">CDG68_04210</name>
</gene>
<dbReference type="AlphaFoldDB" id="A0A3G2SYD5"/>
<dbReference type="RefSeq" id="WP_087552831.1">
    <property type="nucleotide sequence ID" value="NZ_CP033133.1"/>
</dbReference>
<keyword evidence="1" id="KW-0812">Transmembrane</keyword>
<protein>
    <submittedName>
        <fullName evidence="2">Uncharacterized protein</fullName>
    </submittedName>
</protein>
<keyword evidence="1" id="KW-1133">Transmembrane helix</keyword>
<dbReference type="EMBL" id="CP033133">
    <property type="protein sequence ID" value="AYO52920.1"/>
    <property type="molecule type" value="Genomic_DNA"/>
</dbReference>
<name>A0A3G2SYD5_9GAMM</name>